<keyword evidence="8" id="KW-0449">Lipoprotein</keyword>
<comment type="similarity">
    <text evidence="2">Belongs to the outer membrane factor (OMF) (TC 1.B.17) family.</text>
</comment>
<keyword evidence="3" id="KW-1134">Transmembrane beta strand</keyword>
<evidence type="ECO:0000313" key="10">
    <source>
        <dbReference type="EMBL" id="WWY20217.1"/>
    </source>
</evidence>
<keyword evidence="7" id="KW-0998">Cell outer membrane</keyword>
<name>A0ABZ2JAG9_9PSED</name>
<evidence type="ECO:0000256" key="9">
    <source>
        <dbReference type="SAM" id="SignalP"/>
    </source>
</evidence>
<accession>A0ABZ2JAG9</accession>
<keyword evidence="9" id="KW-0732">Signal</keyword>
<dbReference type="PANTHER" id="PTHR30203">
    <property type="entry name" value="OUTER MEMBRANE CATION EFFLUX PROTEIN"/>
    <property type="match status" value="1"/>
</dbReference>
<evidence type="ECO:0000256" key="1">
    <source>
        <dbReference type="ARBA" id="ARBA00004442"/>
    </source>
</evidence>
<dbReference type="Proteomes" id="UP001375228">
    <property type="component" value="Chromosome"/>
</dbReference>
<keyword evidence="11" id="KW-1185">Reference proteome</keyword>
<protein>
    <submittedName>
        <fullName evidence="10">TolC family protein</fullName>
    </submittedName>
</protein>
<dbReference type="Gene3D" id="1.20.1600.10">
    <property type="entry name" value="Outer membrane efflux proteins (OEP)"/>
    <property type="match status" value="1"/>
</dbReference>
<evidence type="ECO:0000256" key="7">
    <source>
        <dbReference type="ARBA" id="ARBA00023237"/>
    </source>
</evidence>
<dbReference type="InterPro" id="IPR010131">
    <property type="entry name" value="MdtP/NodT-like"/>
</dbReference>
<dbReference type="SUPFAM" id="SSF56954">
    <property type="entry name" value="Outer membrane efflux proteins (OEP)"/>
    <property type="match status" value="1"/>
</dbReference>
<dbReference type="RefSeq" id="WP_238706603.1">
    <property type="nucleotide sequence ID" value="NZ_CP146690.1"/>
</dbReference>
<feature type="signal peptide" evidence="9">
    <location>
        <begin position="1"/>
        <end position="20"/>
    </location>
</feature>
<evidence type="ECO:0000256" key="3">
    <source>
        <dbReference type="ARBA" id="ARBA00022452"/>
    </source>
</evidence>
<evidence type="ECO:0000313" key="11">
    <source>
        <dbReference type="Proteomes" id="UP001375228"/>
    </source>
</evidence>
<dbReference type="InterPro" id="IPR003423">
    <property type="entry name" value="OMP_efflux"/>
</dbReference>
<keyword evidence="5" id="KW-0472">Membrane</keyword>
<dbReference type="Pfam" id="PF02321">
    <property type="entry name" value="OEP"/>
    <property type="match status" value="1"/>
</dbReference>
<keyword evidence="6" id="KW-0564">Palmitate</keyword>
<feature type="chain" id="PRO_5046724382" evidence="9">
    <location>
        <begin position="21"/>
        <end position="474"/>
    </location>
</feature>
<evidence type="ECO:0000256" key="4">
    <source>
        <dbReference type="ARBA" id="ARBA00022692"/>
    </source>
</evidence>
<gene>
    <name evidence="10" type="ORF">V9385_21755</name>
</gene>
<evidence type="ECO:0000256" key="8">
    <source>
        <dbReference type="ARBA" id="ARBA00023288"/>
    </source>
</evidence>
<dbReference type="EMBL" id="CP146691">
    <property type="protein sequence ID" value="WWY20217.1"/>
    <property type="molecule type" value="Genomic_DNA"/>
</dbReference>
<proteinExistence type="inferred from homology"/>
<evidence type="ECO:0000256" key="5">
    <source>
        <dbReference type="ARBA" id="ARBA00023136"/>
    </source>
</evidence>
<comment type="subcellular location">
    <subcellularLocation>
        <location evidence="1">Cell outer membrane</location>
    </subcellularLocation>
</comment>
<evidence type="ECO:0000256" key="2">
    <source>
        <dbReference type="ARBA" id="ARBA00007613"/>
    </source>
</evidence>
<evidence type="ECO:0000256" key="6">
    <source>
        <dbReference type="ARBA" id="ARBA00023139"/>
    </source>
</evidence>
<dbReference type="PANTHER" id="PTHR30203:SF30">
    <property type="entry name" value="OUTER MEMBRANE PROTEIN-RELATED"/>
    <property type="match status" value="1"/>
</dbReference>
<reference evidence="10 11" key="1">
    <citation type="submission" date="2024-03" db="EMBL/GenBank/DDBJ databases">
        <title>Pseudomonas juntendi.</title>
        <authorList>
            <person name="Liu Y."/>
        </authorList>
    </citation>
    <scope>NUCLEOTIDE SEQUENCE [LARGE SCALE GENOMIC DNA]</scope>
    <source>
        <strain evidence="10 11">L4046hy</strain>
    </source>
</reference>
<organism evidence="10 11">
    <name type="scientific">Pseudomonas juntendi</name>
    <dbReference type="NCBI Taxonomy" id="2666183"/>
    <lineage>
        <taxon>Bacteria</taxon>
        <taxon>Pseudomonadati</taxon>
        <taxon>Pseudomonadota</taxon>
        <taxon>Gammaproteobacteria</taxon>
        <taxon>Pseudomonadales</taxon>
        <taxon>Pseudomonadaceae</taxon>
        <taxon>Pseudomonas</taxon>
    </lineage>
</organism>
<sequence>MRSSGWLLACALLLPAAARAEGVSALAMARAHEVPLQLADAVALALRDNRAIRSARLRRRVEKFDLRVVRDHYSPQLSLKARAYGNRNQSERYREADFVPSAKLLTPYGTRLSLDWSYGHARGHESGARYRNGANLSVTQPLLRGAGRAIAGAPLRQAQLSEQLNRLALKDDVARVINQVIFLYRALLRAQEQQNIAEQALRRARQLVQVNQALISAGRMAAFEIIQAEAEVATQELALESSRSQLRGNRLALAQALAIDLATPLRAVDKVEVQQVQVDAAQALAQAEALQPAYLMQQITSEQLAIDLLLARDQQSWDLALVAGASQAHERPGSRPSWQRYVGLELEVPLGGLSLRQAEVHAEAALQHHQLTKAEVYQQLQRDVSDAVRDIKVHWRQLEIVRRMLSLSQRKLDIEREKLALGRSSNFEVLSFESDLRHAQNAYLDAAIAYLNGRAVLDQVQGSTLQNWGVDLYD</sequence>
<keyword evidence="4" id="KW-0812">Transmembrane</keyword>